<organism evidence="2 3">
    <name type="scientific">Turicibacter sanguinis PC909</name>
    <dbReference type="NCBI Taxonomy" id="702450"/>
    <lineage>
        <taxon>Bacteria</taxon>
        <taxon>Bacillati</taxon>
        <taxon>Bacillota</taxon>
        <taxon>Erysipelotrichia</taxon>
        <taxon>Erysipelotrichales</taxon>
        <taxon>Turicibacteraceae</taxon>
        <taxon>Turicibacter</taxon>
    </lineage>
</organism>
<name>A0ABM9ZYR2_9FIRM</name>
<dbReference type="EMBL" id="ADMN01000123">
    <property type="protein sequence ID" value="EFF62536.1"/>
    <property type="molecule type" value="Genomic_DNA"/>
</dbReference>
<dbReference type="RefSeq" id="WP_006785943.1">
    <property type="nucleotide sequence ID" value="NZ_ADMN01000123.1"/>
</dbReference>
<gene>
    <name evidence="2" type="ORF">CUW_1942</name>
</gene>
<dbReference type="InterPro" id="IPR025330">
    <property type="entry name" value="DUF4236"/>
</dbReference>
<dbReference type="Proteomes" id="UP000002938">
    <property type="component" value="Unassembled WGS sequence"/>
</dbReference>
<reference evidence="2 3" key="1">
    <citation type="journal article" date="2011" name="J. Bacteriol.">
        <title>Draft Genome Sequence of Turicibacter sanguinis PC909, Isolated from Human Feces.</title>
        <authorList>
            <person name="Cuiv P.O."/>
            <person name="Klaassens E.S."/>
            <person name="Durkin A.S."/>
            <person name="Harkins D.M."/>
            <person name="Foster L."/>
            <person name="McCorrison J."/>
            <person name="Torralba M."/>
            <person name="Nelson K.E."/>
            <person name="Morrison M."/>
        </authorList>
    </citation>
    <scope>NUCLEOTIDE SEQUENCE [LARGE SCALE GENOMIC DNA]</scope>
    <source>
        <strain evidence="2 3">PC909</strain>
    </source>
</reference>
<dbReference type="Pfam" id="PF14020">
    <property type="entry name" value="DUF4236"/>
    <property type="match status" value="1"/>
</dbReference>
<evidence type="ECO:0000313" key="3">
    <source>
        <dbReference type="Proteomes" id="UP000002938"/>
    </source>
</evidence>
<evidence type="ECO:0000259" key="1">
    <source>
        <dbReference type="Pfam" id="PF14020"/>
    </source>
</evidence>
<protein>
    <recommendedName>
        <fullName evidence="1">DUF4236 domain-containing protein</fullName>
    </recommendedName>
</protein>
<accession>A0ABM9ZYR2</accession>
<comment type="caution">
    <text evidence="2">The sequence shown here is derived from an EMBL/GenBank/DDBJ whole genome shotgun (WGS) entry which is preliminary data.</text>
</comment>
<sequence>MGWRFQKRVKVGNKTFLNLNKNGFSFSQKIGQVITINSRGYLTFSIPKTGLSYTVKLFKK</sequence>
<evidence type="ECO:0000313" key="2">
    <source>
        <dbReference type="EMBL" id="EFF62536.1"/>
    </source>
</evidence>
<proteinExistence type="predicted"/>
<keyword evidence="3" id="KW-1185">Reference proteome</keyword>
<feature type="domain" description="DUF4236" evidence="1">
    <location>
        <begin position="3"/>
        <end position="54"/>
    </location>
</feature>